<keyword evidence="2" id="KW-1185">Reference proteome</keyword>
<accession>A0ABW2NMZ5</accession>
<protein>
    <submittedName>
        <fullName evidence="1">DUF2203 family protein</fullName>
    </submittedName>
</protein>
<dbReference type="Proteomes" id="UP001596549">
    <property type="component" value="Unassembled WGS sequence"/>
</dbReference>
<reference evidence="2" key="1">
    <citation type="journal article" date="2019" name="Int. J. Syst. Evol. Microbiol.">
        <title>The Global Catalogue of Microorganisms (GCM) 10K type strain sequencing project: providing services to taxonomists for standard genome sequencing and annotation.</title>
        <authorList>
            <consortium name="The Broad Institute Genomics Platform"/>
            <consortium name="The Broad Institute Genome Sequencing Center for Infectious Disease"/>
            <person name="Wu L."/>
            <person name="Ma J."/>
        </authorList>
    </citation>
    <scope>NUCLEOTIDE SEQUENCE [LARGE SCALE GENOMIC DNA]</scope>
    <source>
        <strain evidence="2">NBRC 106396</strain>
    </source>
</reference>
<dbReference type="EMBL" id="JBHTCP010000004">
    <property type="protein sequence ID" value="MFC7370657.1"/>
    <property type="molecule type" value="Genomic_DNA"/>
</dbReference>
<comment type="caution">
    <text evidence="1">The sequence shown here is derived from an EMBL/GenBank/DDBJ whole genome shotgun (WGS) entry which is preliminary data.</text>
</comment>
<organism evidence="1 2">
    <name type="scientific">Fictibacillus iocasae</name>
    <dbReference type="NCBI Taxonomy" id="2715437"/>
    <lineage>
        <taxon>Bacteria</taxon>
        <taxon>Bacillati</taxon>
        <taxon>Bacillota</taxon>
        <taxon>Bacilli</taxon>
        <taxon>Bacillales</taxon>
        <taxon>Fictibacillaceae</taxon>
        <taxon>Fictibacillus</taxon>
    </lineage>
</organism>
<name>A0ABW2NMZ5_9BACL</name>
<evidence type="ECO:0000313" key="1">
    <source>
        <dbReference type="EMBL" id="MFC7370657.1"/>
    </source>
</evidence>
<dbReference type="RefSeq" id="WP_379746358.1">
    <property type="nucleotide sequence ID" value="NZ_JBHTCP010000004.1"/>
</dbReference>
<gene>
    <name evidence="1" type="ORF">ACFQPF_03095</name>
</gene>
<dbReference type="InterPro" id="IPR018699">
    <property type="entry name" value="DUF2203"/>
</dbReference>
<sequence>MKVFTLEEANQLLPVISRELETLENIQYVFEKDYEEFQGMQLYMTESDAEHWEEHFRAMEMQAEHCIHNILSLGVMFEDLEEAVIRFPAIVDGKAGFFRWTPEEACVISYLESSLEKAEYTSLIN</sequence>
<dbReference type="Pfam" id="PF09969">
    <property type="entry name" value="DUF2203"/>
    <property type="match status" value="1"/>
</dbReference>
<dbReference type="PIRSF" id="PIRSF016498">
    <property type="entry name" value="UCP016498"/>
    <property type="match status" value="1"/>
</dbReference>
<evidence type="ECO:0000313" key="2">
    <source>
        <dbReference type="Proteomes" id="UP001596549"/>
    </source>
</evidence>
<proteinExistence type="predicted"/>